<dbReference type="SMART" id="SM00287">
    <property type="entry name" value="SH3b"/>
    <property type="match status" value="5"/>
</dbReference>
<evidence type="ECO:0000256" key="1">
    <source>
        <dbReference type="ARBA" id="ARBA00022801"/>
    </source>
</evidence>
<evidence type="ECO:0000313" key="5">
    <source>
        <dbReference type="EMBL" id="RIW37655.1"/>
    </source>
</evidence>
<feature type="domain" description="SH3b" evidence="4">
    <location>
        <begin position="175"/>
        <end position="237"/>
    </location>
</feature>
<keyword evidence="3" id="KW-0732">Signal</keyword>
<keyword evidence="1" id="KW-0378">Hydrolase</keyword>
<organism evidence="5 6">
    <name type="scientific">Bacillus salacetis</name>
    <dbReference type="NCBI Taxonomy" id="2315464"/>
    <lineage>
        <taxon>Bacteria</taxon>
        <taxon>Bacillati</taxon>
        <taxon>Bacillota</taxon>
        <taxon>Bacilli</taxon>
        <taxon>Bacillales</taxon>
        <taxon>Bacillaceae</taxon>
        <taxon>Bacillus</taxon>
    </lineage>
</organism>
<dbReference type="Pfam" id="PF08239">
    <property type="entry name" value="SH3_3"/>
    <property type="match status" value="5"/>
</dbReference>
<keyword evidence="6" id="KW-1185">Reference proteome</keyword>
<dbReference type="CDD" id="cd02696">
    <property type="entry name" value="MurNAc-LAA"/>
    <property type="match status" value="1"/>
</dbReference>
<keyword evidence="2" id="KW-0961">Cell wall biogenesis/degradation</keyword>
<feature type="signal peptide" evidence="3">
    <location>
        <begin position="1"/>
        <end position="23"/>
    </location>
</feature>
<protein>
    <submittedName>
        <fullName evidence="5">N-acetylmuramoyl-L-alanine amidase</fullName>
    </submittedName>
</protein>
<dbReference type="Proteomes" id="UP000265801">
    <property type="component" value="Unassembled WGS sequence"/>
</dbReference>
<dbReference type="GO" id="GO:0071555">
    <property type="term" value="P:cell wall organization"/>
    <property type="evidence" value="ECO:0007669"/>
    <property type="project" value="UniProtKB-KW"/>
</dbReference>
<dbReference type="Pfam" id="PF01520">
    <property type="entry name" value="Amidase_3"/>
    <property type="match status" value="1"/>
</dbReference>
<dbReference type="SUPFAM" id="SSF53187">
    <property type="entry name" value="Zn-dependent exopeptidases"/>
    <property type="match status" value="1"/>
</dbReference>
<feature type="chain" id="PRO_5038730897" evidence="3">
    <location>
        <begin position="24"/>
        <end position="581"/>
    </location>
</feature>
<evidence type="ECO:0000259" key="4">
    <source>
        <dbReference type="PROSITE" id="PS51781"/>
    </source>
</evidence>
<name>A0A3A1R4H4_9BACI</name>
<dbReference type="AlphaFoldDB" id="A0A3A1R4H4"/>
<dbReference type="InterPro" id="IPR003646">
    <property type="entry name" value="SH3-like_bac-type"/>
</dbReference>
<dbReference type="PROSITE" id="PS51781">
    <property type="entry name" value="SH3B"/>
    <property type="match status" value="5"/>
</dbReference>
<comment type="caution">
    <text evidence="5">The sequence shown here is derived from an EMBL/GenBank/DDBJ whole genome shotgun (WGS) entry which is preliminary data.</text>
</comment>
<dbReference type="EMBL" id="QXIR01000003">
    <property type="protein sequence ID" value="RIW37655.1"/>
    <property type="molecule type" value="Genomic_DNA"/>
</dbReference>
<dbReference type="GO" id="GO:0009253">
    <property type="term" value="P:peptidoglycan catabolic process"/>
    <property type="evidence" value="ECO:0007669"/>
    <property type="project" value="InterPro"/>
</dbReference>
<accession>A0A3A1R4H4</accession>
<dbReference type="Gene3D" id="3.40.630.40">
    <property type="entry name" value="Zn-dependent exopeptidases"/>
    <property type="match status" value="1"/>
</dbReference>
<sequence>MIKKAFYSIICLLLLLGSSPIWWPDKAAAEGSTVTIGTDTVNVRNGPGLSFPVSKQVHKGDEFKIVSQENEWYEVQLSPSKTGWVAEWLVKSKAGQTALSGSVTENGLRVRDGAGTDYPVIDTLSKGQEVEIVETSGSWYKISAGGQSGWVHRDYIASGSSTGTDSEPDQVSTEEWTGVSTVDSLNIRSSAGLNTSILGKLSKGSTVSVTGSMSGWYRIQYQGSEGWVSSQYIEKSMPAPASSENSSHPGYGKVSIYSLNVRDKASLDGKVVGSVEQGESYEILEEKNNWYKLSLKGGKTGWAAGWYIEKTAGQQAEKKAGNDTSGQVQILYNGTNLRSEASTGAPVVARASSGESFAIQEKQGDWYKVAMNDGQSAYLAGWIVSVSDTSGNPEPVNKPKTGGLKGKTIVIDPGHGGHDSGTIGYRGTLEKELTLSTSQLLFDLLRNAGADVKLTRSDDTYYSLNTRVALAHYHDSDAFISIHYDSINDSSIKGYTSYYYHQYQKELSQTILDSLSEQLSSKNRGVKKGDYYVIRENKQPAVLLELGYLSNPSEEASVTTHSFQDMAARSIYNGLTDYFAD</sequence>
<evidence type="ECO:0000256" key="3">
    <source>
        <dbReference type="SAM" id="SignalP"/>
    </source>
</evidence>
<dbReference type="SMART" id="SM00646">
    <property type="entry name" value="Ami_3"/>
    <property type="match status" value="1"/>
</dbReference>
<evidence type="ECO:0000256" key="2">
    <source>
        <dbReference type="ARBA" id="ARBA00023316"/>
    </source>
</evidence>
<feature type="domain" description="SH3b" evidence="4">
    <location>
        <begin position="98"/>
        <end position="160"/>
    </location>
</feature>
<dbReference type="InterPro" id="IPR002508">
    <property type="entry name" value="MurNAc-LAA_cat"/>
</dbReference>
<dbReference type="Gene3D" id="2.30.30.40">
    <property type="entry name" value="SH3 Domains"/>
    <property type="match status" value="5"/>
</dbReference>
<dbReference type="PIRSF" id="PIRSF037846">
    <property type="entry name" value="Autolysin_YrvJ_prd"/>
    <property type="match status" value="1"/>
</dbReference>
<feature type="domain" description="SH3b" evidence="4">
    <location>
        <begin position="249"/>
        <end position="312"/>
    </location>
</feature>
<dbReference type="PANTHER" id="PTHR34408:SF1">
    <property type="entry name" value="GLYCOSYL HYDROLASE FAMILY 19 DOMAIN-CONTAINING PROTEIN HI_1415"/>
    <property type="match status" value="1"/>
</dbReference>
<dbReference type="PANTHER" id="PTHR34408">
    <property type="entry name" value="FAMILY PROTEIN, PUTATIVE-RELATED"/>
    <property type="match status" value="1"/>
</dbReference>
<dbReference type="InterPro" id="IPR052354">
    <property type="entry name" value="Cell_Wall_Dynamics_Protein"/>
</dbReference>
<dbReference type="InterPro" id="IPR017293">
    <property type="entry name" value="N-acetylmuramoyl-L-ala_amidase"/>
</dbReference>
<dbReference type="GO" id="GO:0008745">
    <property type="term" value="F:N-acetylmuramoyl-L-alanine amidase activity"/>
    <property type="evidence" value="ECO:0007669"/>
    <property type="project" value="InterPro"/>
</dbReference>
<reference evidence="5 6" key="1">
    <citation type="submission" date="2018-09" db="EMBL/GenBank/DDBJ databases">
        <title>Bacillus saliacetes sp. nov., isolated from Thai shrimp paste (Ka-pi).</title>
        <authorList>
            <person name="Daroonpunt R."/>
            <person name="Tanasupawat S."/>
            <person name="Yiamsombut S."/>
        </authorList>
    </citation>
    <scope>NUCLEOTIDE SEQUENCE [LARGE SCALE GENOMIC DNA]</scope>
    <source>
        <strain evidence="5 6">SKP7-4</strain>
    </source>
</reference>
<proteinExistence type="predicted"/>
<feature type="domain" description="SH3b" evidence="4">
    <location>
        <begin position="29"/>
        <end position="93"/>
    </location>
</feature>
<evidence type="ECO:0000313" key="6">
    <source>
        <dbReference type="Proteomes" id="UP000265801"/>
    </source>
</evidence>
<dbReference type="OrthoDB" id="9806267at2"/>
<gene>
    <name evidence="5" type="ORF">D3H55_03530</name>
</gene>
<feature type="domain" description="SH3b" evidence="4">
    <location>
        <begin position="323"/>
        <end position="387"/>
    </location>
</feature>